<evidence type="ECO:0000313" key="2">
    <source>
        <dbReference type="Proteomes" id="UP000799118"/>
    </source>
</evidence>
<organism evidence="1 2">
    <name type="scientific">Gymnopus androsaceus JB14</name>
    <dbReference type="NCBI Taxonomy" id="1447944"/>
    <lineage>
        <taxon>Eukaryota</taxon>
        <taxon>Fungi</taxon>
        <taxon>Dikarya</taxon>
        <taxon>Basidiomycota</taxon>
        <taxon>Agaricomycotina</taxon>
        <taxon>Agaricomycetes</taxon>
        <taxon>Agaricomycetidae</taxon>
        <taxon>Agaricales</taxon>
        <taxon>Marasmiineae</taxon>
        <taxon>Omphalotaceae</taxon>
        <taxon>Gymnopus</taxon>
    </lineage>
</organism>
<protein>
    <submittedName>
        <fullName evidence="1">Uncharacterized protein</fullName>
    </submittedName>
</protein>
<proteinExistence type="predicted"/>
<dbReference type="EMBL" id="ML769383">
    <property type="protein sequence ID" value="KAE9411616.1"/>
    <property type="molecule type" value="Genomic_DNA"/>
</dbReference>
<dbReference type="OrthoDB" id="3945550at2759"/>
<accession>A0A6A4IME0</accession>
<dbReference type="AlphaFoldDB" id="A0A6A4IME0"/>
<sequence length="82" mass="9517">MHSFTPGDDSLDSVPCFTHIHLSTLNLARIDNYYMDGVWQTIRLPKLKNLTIYIDLFDTRNPFEELKDNGDAFEMYLGQGFV</sequence>
<name>A0A6A4IME0_9AGAR</name>
<dbReference type="Proteomes" id="UP000799118">
    <property type="component" value="Unassembled WGS sequence"/>
</dbReference>
<keyword evidence="2" id="KW-1185">Reference proteome</keyword>
<gene>
    <name evidence="1" type="ORF">BT96DRAFT_912135</name>
</gene>
<evidence type="ECO:0000313" key="1">
    <source>
        <dbReference type="EMBL" id="KAE9411616.1"/>
    </source>
</evidence>
<reference evidence="1" key="1">
    <citation type="journal article" date="2019" name="Environ. Microbiol.">
        <title>Fungal ecological strategies reflected in gene transcription - a case study of two litter decomposers.</title>
        <authorList>
            <person name="Barbi F."/>
            <person name="Kohler A."/>
            <person name="Barry K."/>
            <person name="Baskaran P."/>
            <person name="Daum C."/>
            <person name="Fauchery L."/>
            <person name="Ihrmark K."/>
            <person name="Kuo A."/>
            <person name="LaButti K."/>
            <person name="Lipzen A."/>
            <person name="Morin E."/>
            <person name="Grigoriev I.V."/>
            <person name="Henrissat B."/>
            <person name="Lindahl B."/>
            <person name="Martin F."/>
        </authorList>
    </citation>
    <scope>NUCLEOTIDE SEQUENCE</scope>
    <source>
        <strain evidence="1">JB14</strain>
    </source>
</reference>